<protein>
    <submittedName>
        <fullName evidence="1">Uncharacterized protein</fullName>
    </submittedName>
</protein>
<dbReference type="EMBL" id="JAPFFK010000014">
    <property type="protein sequence ID" value="KAJ6719482.1"/>
    <property type="molecule type" value="Genomic_DNA"/>
</dbReference>
<accession>A0A9Q0TX89</accession>
<name>A0A9Q0TX89_SALPP</name>
<dbReference type="Proteomes" id="UP001151532">
    <property type="component" value="Chromosome 10"/>
</dbReference>
<evidence type="ECO:0000313" key="2">
    <source>
        <dbReference type="Proteomes" id="UP001151532"/>
    </source>
</evidence>
<comment type="caution">
    <text evidence="1">The sequence shown here is derived from an EMBL/GenBank/DDBJ whole genome shotgun (WGS) entry which is preliminary data.</text>
</comment>
<feature type="non-terminal residue" evidence="1">
    <location>
        <position position="120"/>
    </location>
</feature>
<gene>
    <name evidence="1" type="ORF">OIU79_007193</name>
</gene>
<reference evidence="1" key="2">
    <citation type="journal article" date="2023" name="Int. J. Mol. Sci.">
        <title>De Novo Assembly and Annotation of 11 Diverse Shrub Willow (Salix) Genomes Reveals Novel Gene Organization in Sex-Linked Regions.</title>
        <authorList>
            <person name="Hyden B."/>
            <person name="Feng K."/>
            <person name="Yates T.B."/>
            <person name="Jawdy S."/>
            <person name="Cereghino C."/>
            <person name="Smart L.B."/>
            <person name="Muchero W."/>
        </authorList>
    </citation>
    <scope>NUCLEOTIDE SEQUENCE</scope>
    <source>
        <tissue evidence="1">Shoot tip</tissue>
    </source>
</reference>
<reference evidence="1" key="1">
    <citation type="submission" date="2022-11" db="EMBL/GenBank/DDBJ databases">
        <authorList>
            <person name="Hyden B.L."/>
            <person name="Feng K."/>
            <person name="Yates T."/>
            <person name="Jawdy S."/>
            <person name="Smart L.B."/>
            <person name="Muchero W."/>
        </authorList>
    </citation>
    <scope>NUCLEOTIDE SEQUENCE</scope>
    <source>
        <tissue evidence="1">Shoot tip</tissue>
    </source>
</reference>
<keyword evidence="2" id="KW-1185">Reference proteome</keyword>
<proteinExistence type="predicted"/>
<dbReference type="AlphaFoldDB" id="A0A9Q0TX89"/>
<organism evidence="1 2">
    <name type="scientific">Salix purpurea</name>
    <name type="common">Purple osier willow</name>
    <dbReference type="NCBI Taxonomy" id="77065"/>
    <lineage>
        <taxon>Eukaryota</taxon>
        <taxon>Viridiplantae</taxon>
        <taxon>Streptophyta</taxon>
        <taxon>Embryophyta</taxon>
        <taxon>Tracheophyta</taxon>
        <taxon>Spermatophyta</taxon>
        <taxon>Magnoliopsida</taxon>
        <taxon>eudicotyledons</taxon>
        <taxon>Gunneridae</taxon>
        <taxon>Pentapetalae</taxon>
        <taxon>rosids</taxon>
        <taxon>fabids</taxon>
        <taxon>Malpighiales</taxon>
        <taxon>Salicaceae</taxon>
        <taxon>Saliceae</taxon>
        <taxon>Salix</taxon>
    </lineage>
</organism>
<evidence type="ECO:0000313" key="1">
    <source>
        <dbReference type="EMBL" id="KAJ6719482.1"/>
    </source>
</evidence>
<sequence length="120" mass="13633">MKVRQLNSTSNNTSPDLFTTFPFAYALQISYCKKVAMILAGLHAQQVLQQVCYNRPLWSQSISVQVFSNDSDSAADFHVTKHTSDLLQNNSNKQNSKEVFQQSNSQLTLEMQIIQVFKTK</sequence>